<feature type="domain" description="Tc1-like transposase DDE" evidence="1">
    <location>
        <begin position="64"/>
        <end position="207"/>
    </location>
</feature>
<evidence type="ECO:0008006" key="5">
    <source>
        <dbReference type="Google" id="ProtNLM"/>
    </source>
</evidence>
<sequence length="233" mass="26951">MQSYIQQTYGVSMSREGIRKLLHRLRLSWTRPTDKLVKGDPTLQAAFQKELEFIKKLITAQMVLLYVDETHVRAYQALRTTSAEVGNQKQVPSYGHHAHVSIYGAVDVQQGDVVFHRASCANVETFLDFLHLLKEKHPDRFIVLVLDHARIHYANMVQAFLDEKEGGAFHFIFLPPYSPHLNPMERLWKWLKDEIIANVLHKDQNDMAQSITRFEQYVLQHPDEVLHRIGGAA</sequence>
<evidence type="ECO:0000313" key="4">
    <source>
        <dbReference type="Proteomes" id="UP000501421"/>
    </source>
</evidence>
<name>A0A679FS33_9BACL</name>
<evidence type="ECO:0000259" key="1">
    <source>
        <dbReference type="Pfam" id="PF13358"/>
    </source>
</evidence>
<protein>
    <recommendedName>
        <fullName evidence="5">Transposase</fullName>
    </recommendedName>
</protein>
<gene>
    <name evidence="3" type="ORF">GsuE55_13590</name>
</gene>
<dbReference type="AlphaFoldDB" id="A0A679FS33"/>
<dbReference type="GO" id="GO:0003676">
    <property type="term" value="F:nucleic acid binding"/>
    <property type="evidence" value="ECO:0007669"/>
    <property type="project" value="InterPro"/>
</dbReference>
<evidence type="ECO:0000259" key="2">
    <source>
        <dbReference type="Pfam" id="PF13592"/>
    </source>
</evidence>
<dbReference type="Gene3D" id="3.30.420.10">
    <property type="entry name" value="Ribonuclease H-like superfamily/Ribonuclease H"/>
    <property type="match status" value="1"/>
</dbReference>
<dbReference type="Proteomes" id="UP000501421">
    <property type="component" value="Chromosome"/>
</dbReference>
<dbReference type="NCBIfam" id="NF033545">
    <property type="entry name" value="transpos_IS630"/>
    <property type="match status" value="1"/>
</dbReference>
<keyword evidence="4" id="KW-1185">Reference proteome</keyword>
<dbReference type="InterPro" id="IPR036397">
    <property type="entry name" value="RNaseH_sf"/>
</dbReference>
<proteinExistence type="predicted"/>
<dbReference type="Pfam" id="PF13592">
    <property type="entry name" value="HTH_33"/>
    <property type="match status" value="1"/>
</dbReference>
<dbReference type="PANTHER" id="PTHR46564:SF1">
    <property type="entry name" value="TRANSPOSASE"/>
    <property type="match status" value="1"/>
</dbReference>
<dbReference type="InterPro" id="IPR047655">
    <property type="entry name" value="Transpos_IS630-like"/>
</dbReference>
<accession>A0A679FS33</accession>
<dbReference type="Pfam" id="PF13358">
    <property type="entry name" value="DDE_3"/>
    <property type="match status" value="1"/>
</dbReference>
<evidence type="ECO:0000313" key="3">
    <source>
        <dbReference type="EMBL" id="BBW96526.1"/>
    </source>
</evidence>
<dbReference type="EMBL" id="AP022557">
    <property type="protein sequence ID" value="BBW96526.1"/>
    <property type="molecule type" value="Genomic_DNA"/>
</dbReference>
<dbReference type="InterPro" id="IPR025959">
    <property type="entry name" value="Winged_HTH_dom"/>
</dbReference>
<dbReference type="InterPro" id="IPR038717">
    <property type="entry name" value="Tc1-like_DDE_dom"/>
</dbReference>
<dbReference type="InterPro" id="IPR012337">
    <property type="entry name" value="RNaseH-like_sf"/>
</dbReference>
<dbReference type="PANTHER" id="PTHR46564">
    <property type="entry name" value="TRANSPOSASE"/>
    <property type="match status" value="1"/>
</dbReference>
<reference evidence="4" key="1">
    <citation type="journal article" date="2020" name="Microbiol. Resour. Announc.">
        <title>Complete Genome Sequence of Geobacillus sp. Strain E55-1, Isolated from Mine Geyser in Japan.</title>
        <authorList>
            <person name="Miyazaki K."/>
            <person name="Hase E."/>
            <person name="Tokito N."/>
        </authorList>
    </citation>
    <scope>NUCLEOTIDE SEQUENCE [LARGE SCALE GENOMIC DNA]</scope>
    <source>
        <strain evidence="4">E55-1</strain>
    </source>
</reference>
<dbReference type="SUPFAM" id="SSF53098">
    <property type="entry name" value="Ribonuclease H-like"/>
    <property type="match status" value="1"/>
</dbReference>
<feature type="domain" description="Winged helix-turn helix" evidence="2">
    <location>
        <begin position="2"/>
        <end position="50"/>
    </location>
</feature>
<organism evidence="3 4">
    <name type="scientific">Geobacillus subterraneus</name>
    <dbReference type="NCBI Taxonomy" id="129338"/>
    <lineage>
        <taxon>Bacteria</taxon>
        <taxon>Bacillati</taxon>
        <taxon>Bacillota</taxon>
        <taxon>Bacilli</taxon>
        <taxon>Bacillales</taxon>
        <taxon>Anoxybacillaceae</taxon>
        <taxon>Geobacillus</taxon>
    </lineage>
</organism>